<gene>
    <name evidence="1" type="ORF">NE398_20995</name>
</gene>
<comment type="caution">
    <text evidence="1">The sequence shown here is derived from an EMBL/GenBank/DDBJ whole genome shotgun (WGS) entry which is preliminary data.</text>
</comment>
<dbReference type="Proteomes" id="UP001141183">
    <property type="component" value="Unassembled WGS sequence"/>
</dbReference>
<dbReference type="AlphaFoldDB" id="A0A9X4B3A9"/>
<evidence type="ECO:0008006" key="3">
    <source>
        <dbReference type="Google" id="ProtNLM"/>
    </source>
</evidence>
<protein>
    <recommendedName>
        <fullName evidence="3">MazG nucleotide pyrophosphohydrolase domain protein</fullName>
    </recommendedName>
</protein>
<dbReference type="RefSeq" id="WP_272470870.1">
    <property type="nucleotide sequence ID" value="NZ_JAMRYU010000048.1"/>
</dbReference>
<name>A0A9X4B3A9_9CLOT</name>
<keyword evidence="2" id="KW-1185">Reference proteome</keyword>
<organism evidence="1 2">
    <name type="scientific">Clostridium tertium</name>
    <dbReference type="NCBI Taxonomy" id="1559"/>
    <lineage>
        <taxon>Bacteria</taxon>
        <taxon>Bacillati</taxon>
        <taxon>Bacillota</taxon>
        <taxon>Clostridia</taxon>
        <taxon>Eubacteriales</taxon>
        <taxon>Clostridiaceae</taxon>
        <taxon>Clostridium</taxon>
    </lineage>
</organism>
<sequence length="146" mass="17629">MDKVRERIREYITKGVIKTEGIRKLKREFKINEKELSVMWLEEKENIKSKYSKRNSRQIYKSNKDEVVFKAIKIFGEDMQKIVAMEELAELQQALSKDLRGKDHNVEEEIADVYIMLMQLELMYDKTKIEEWIDKKIDRLDKRLRG</sequence>
<dbReference type="SUPFAM" id="SSF101386">
    <property type="entry name" value="all-alpha NTP pyrophosphatases"/>
    <property type="match status" value="1"/>
</dbReference>
<dbReference type="Gene3D" id="1.10.287.1080">
    <property type="entry name" value="MazG-like"/>
    <property type="match status" value="1"/>
</dbReference>
<evidence type="ECO:0000313" key="2">
    <source>
        <dbReference type="Proteomes" id="UP001141183"/>
    </source>
</evidence>
<dbReference type="EMBL" id="JAMRYU010000048">
    <property type="protein sequence ID" value="MDC4242602.1"/>
    <property type="molecule type" value="Genomic_DNA"/>
</dbReference>
<accession>A0A9X4B3A9</accession>
<reference evidence="1" key="1">
    <citation type="submission" date="2022-05" db="EMBL/GenBank/DDBJ databases">
        <title>Draft genome sequence of Clostridium tertium strain CP3 isolated from Peru.</title>
        <authorList>
            <person name="Hurtado R."/>
            <person name="Lima L."/>
            <person name="Sousa T."/>
            <person name="Jaiswal A.K."/>
            <person name="Tiwari S."/>
            <person name="Maturrano L."/>
            <person name="Brenig B."/>
            <person name="Azevedo V."/>
        </authorList>
    </citation>
    <scope>NUCLEOTIDE SEQUENCE</scope>
    <source>
        <strain evidence="1">CP3</strain>
    </source>
</reference>
<proteinExistence type="predicted"/>
<evidence type="ECO:0000313" key="1">
    <source>
        <dbReference type="EMBL" id="MDC4242602.1"/>
    </source>
</evidence>
<dbReference type="CDD" id="cd11539">
    <property type="entry name" value="NTP-PPase_u2"/>
    <property type="match status" value="1"/>
</dbReference>